<gene>
    <name evidence="5" type="primary">yngG</name>
    <name evidence="5" type="ORF">GCM10011335_22960</name>
</gene>
<dbReference type="RefSeq" id="WP_188850726.1">
    <property type="nucleotide sequence ID" value="NZ_BMJJ01000004.1"/>
</dbReference>
<protein>
    <submittedName>
        <fullName evidence="5">Hydroxymethylglutaryl-CoA lyase YngG</fullName>
    </submittedName>
</protein>
<evidence type="ECO:0000313" key="5">
    <source>
        <dbReference type="EMBL" id="GGD19458.1"/>
    </source>
</evidence>
<reference evidence="5" key="2">
    <citation type="submission" date="2020-09" db="EMBL/GenBank/DDBJ databases">
        <authorList>
            <person name="Sun Q."/>
            <person name="Zhou Y."/>
        </authorList>
    </citation>
    <scope>NUCLEOTIDE SEQUENCE</scope>
    <source>
        <strain evidence="5">CGMCC 1.15493</strain>
    </source>
</reference>
<dbReference type="GO" id="GO:0006552">
    <property type="term" value="P:L-leucine catabolic process"/>
    <property type="evidence" value="ECO:0007669"/>
    <property type="project" value="TreeGrafter"/>
</dbReference>
<dbReference type="AlphaFoldDB" id="A0A916XXK5"/>
<keyword evidence="3 5" id="KW-0456">Lyase</keyword>
<organism evidence="5 6">
    <name type="scientific">Aureimonas glaciei</name>
    <dbReference type="NCBI Taxonomy" id="1776957"/>
    <lineage>
        <taxon>Bacteria</taxon>
        <taxon>Pseudomonadati</taxon>
        <taxon>Pseudomonadota</taxon>
        <taxon>Alphaproteobacteria</taxon>
        <taxon>Hyphomicrobiales</taxon>
        <taxon>Aurantimonadaceae</taxon>
        <taxon>Aureimonas</taxon>
    </lineage>
</organism>
<reference evidence="5" key="1">
    <citation type="journal article" date="2014" name="Int. J. Syst. Evol. Microbiol.">
        <title>Complete genome sequence of Corynebacterium casei LMG S-19264T (=DSM 44701T), isolated from a smear-ripened cheese.</title>
        <authorList>
            <consortium name="US DOE Joint Genome Institute (JGI-PGF)"/>
            <person name="Walter F."/>
            <person name="Albersmeier A."/>
            <person name="Kalinowski J."/>
            <person name="Ruckert C."/>
        </authorList>
    </citation>
    <scope>NUCLEOTIDE SEQUENCE</scope>
    <source>
        <strain evidence="5">CGMCC 1.15493</strain>
    </source>
</reference>
<evidence type="ECO:0000256" key="2">
    <source>
        <dbReference type="ARBA" id="ARBA00022723"/>
    </source>
</evidence>
<evidence type="ECO:0000313" key="6">
    <source>
        <dbReference type="Proteomes" id="UP000613160"/>
    </source>
</evidence>
<dbReference type="GO" id="GO:0004419">
    <property type="term" value="F:hydroxymethylglutaryl-CoA lyase activity"/>
    <property type="evidence" value="ECO:0007669"/>
    <property type="project" value="TreeGrafter"/>
</dbReference>
<comment type="caution">
    <text evidence="5">The sequence shown here is derived from an EMBL/GenBank/DDBJ whole genome shotgun (WGS) entry which is preliminary data.</text>
</comment>
<dbReference type="PANTHER" id="PTHR42738">
    <property type="entry name" value="HYDROXYMETHYLGLUTARYL-COA LYASE"/>
    <property type="match status" value="1"/>
</dbReference>
<dbReference type="CDD" id="cd07938">
    <property type="entry name" value="DRE_TIM_HMGL"/>
    <property type="match status" value="1"/>
</dbReference>
<dbReference type="PANTHER" id="PTHR42738:SF7">
    <property type="entry name" value="HYDROXYMETHYLGLUTARYL-COA LYASE"/>
    <property type="match status" value="1"/>
</dbReference>
<comment type="similarity">
    <text evidence="1">Belongs to the HMG-CoA lyase family.</text>
</comment>
<evidence type="ECO:0000256" key="1">
    <source>
        <dbReference type="ARBA" id="ARBA00009405"/>
    </source>
</evidence>
<dbReference type="Pfam" id="PF00682">
    <property type="entry name" value="HMGL-like"/>
    <property type="match status" value="1"/>
</dbReference>
<dbReference type="InterPro" id="IPR043594">
    <property type="entry name" value="HMGL"/>
</dbReference>
<dbReference type="GO" id="GO:0046951">
    <property type="term" value="P:ketone body biosynthetic process"/>
    <property type="evidence" value="ECO:0007669"/>
    <property type="project" value="TreeGrafter"/>
</dbReference>
<keyword evidence="2" id="KW-0479">Metal-binding</keyword>
<dbReference type="InterPro" id="IPR000891">
    <property type="entry name" value="PYR_CT"/>
</dbReference>
<dbReference type="InterPro" id="IPR013785">
    <property type="entry name" value="Aldolase_TIM"/>
</dbReference>
<dbReference type="SUPFAM" id="SSF51569">
    <property type="entry name" value="Aldolase"/>
    <property type="match status" value="1"/>
</dbReference>
<dbReference type="PROSITE" id="PS50991">
    <property type="entry name" value="PYR_CT"/>
    <property type="match status" value="1"/>
</dbReference>
<sequence length="315" mass="32622">MSLSLPKSVSIIEVGPRDGLQNEKQHLPTDAKIELVRRLAAAGLKEIEVTSFTHPRWIPNLADAEDVVRGTADLPITAFALIPNRRGLDRALSCGTAGATFVLSASDAHNQANLNRPTAASLVELLQLDGDARQAGITTRISISVAFGCPFSGPVAPEHLAGIVGRFAEAGATRIGLCDTIGIAHPAQVHAVSAMLRQRFPDIDFELHLHDTRGQALANTLAGLQAGITAFDSAVGGLGGCPYAPGATGNVATEDVVAMLTAMGIQTGIDETALLEAAAHLAAWRDRPLDSATWRRAAAAAVSCTAGAAAPEGQV</sequence>
<proteinExistence type="inferred from homology"/>
<dbReference type="FunFam" id="3.20.20.70:FF:000071">
    <property type="entry name" value="Hydroxymethylglutaryl-CoA lyase"/>
    <property type="match status" value="1"/>
</dbReference>
<evidence type="ECO:0000256" key="3">
    <source>
        <dbReference type="ARBA" id="ARBA00023239"/>
    </source>
</evidence>
<dbReference type="GO" id="GO:0046872">
    <property type="term" value="F:metal ion binding"/>
    <property type="evidence" value="ECO:0007669"/>
    <property type="project" value="UniProtKB-KW"/>
</dbReference>
<dbReference type="EMBL" id="BMJJ01000004">
    <property type="protein sequence ID" value="GGD19458.1"/>
    <property type="molecule type" value="Genomic_DNA"/>
</dbReference>
<dbReference type="NCBIfam" id="NF004283">
    <property type="entry name" value="PRK05692.1"/>
    <property type="match status" value="1"/>
</dbReference>
<dbReference type="Proteomes" id="UP000613160">
    <property type="component" value="Unassembled WGS sequence"/>
</dbReference>
<evidence type="ECO:0000259" key="4">
    <source>
        <dbReference type="PROSITE" id="PS50991"/>
    </source>
</evidence>
<dbReference type="Gene3D" id="3.20.20.70">
    <property type="entry name" value="Aldolase class I"/>
    <property type="match status" value="1"/>
</dbReference>
<feature type="domain" description="Pyruvate carboxyltransferase" evidence="4">
    <location>
        <begin position="9"/>
        <end position="275"/>
    </location>
</feature>
<accession>A0A916XXK5</accession>
<keyword evidence="6" id="KW-1185">Reference proteome</keyword>
<name>A0A916XXK5_9HYPH</name>